<name>A0ACC2MRR7_PERAE</name>
<comment type="caution">
    <text evidence="1">The sequence shown here is derived from an EMBL/GenBank/DDBJ whole genome shotgun (WGS) entry which is preliminary data.</text>
</comment>
<protein>
    <submittedName>
        <fullName evidence="1">Uncharacterized protein</fullName>
    </submittedName>
</protein>
<dbReference type="EMBL" id="CM056809">
    <property type="protein sequence ID" value="KAJ8648369.1"/>
    <property type="molecule type" value="Genomic_DNA"/>
</dbReference>
<evidence type="ECO:0000313" key="1">
    <source>
        <dbReference type="EMBL" id="KAJ8648369.1"/>
    </source>
</evidence>
<organism evidence="1 2">
    <name type="scientific">Persea americana</name>
    <name type="common">Avocado</name>
    <dbReference type="NCBI Taxonomy" id="3435"/>
    <lineage>
        <taxon>Eukaryota</taxon>
        <taxon>Viridiplantae</taxon>
        <taxon>Streptophyta</taxon>
        <taxon>Embryophyta</taxon>
        <taxon>Tracheophyta</taxon>
        <taxon>Spermatophyta</taxon>
        <taxon>Magnoliopsida</taxon>
        <taxon>Magnoliidae</taxon>
        <taxon>Laurales</taxon>
        <taxon>Lauraceae</taxon>
        <taxon>Persea</taxon>
    </lineage>
</organism>
<accession>A0ACC2MRR7</accession>
<sequence length="111" mass="12869">MAEIEVQSVIGVGHANLCHRAAHRMLNCSRIAALYDLGAGDREMVFDGDGYILRPLGYRLVYRNYCFLDRIEFCPREEDSCFSTYRCDYLAGEDSVDEDHSFVFPRQYILR</sequence>
<dbReference type="Proteomes" id="UP001234297">
    <property type="component" value="Chromosome 1"/>
</dbReference>
<proteinExistence type="predicted"/>
<evidence type="ECO:0000313" key="2">
    <source>
        <dbReference type="Proteomes" id="UP001234297"/>
    </source>
</evidence>
<keyword evidence="2" id="KW-1185">Reference proteome</keyword>
<reference evidence="1 2" key="1">
    <citation type="journal article" date="2022" name="Hortic Res">
        <title>A haplotype resolved chromosomal level avocado genome allows analysis of novel avocado genes.</title>
        <authorList>
            <person name="Nath O."/>
            <person name="Fletcher S.J."/>
            <person name="Hayward A."/>
            <person name="Shaw L.M."/>
            <person name="Masouleh A.K."/>
            <person name="Furtado A."/>
            <person name="Henry R.J."/>
            <person name="Mitter N."/>
        </authorList>
    </citation>
    <scope>NUCLEOTIDE SEQUENCE [LARGE SCALE GENOMIC DNA]</scope>
    <source>
        <strain evidence="2">cv. Hass</strain>
    </source>
</reference>
<gene>
    <name evidence="1" type="ORF">MRB53_001392</name>
</gene>